<dbReference type="RefSeq" id="WP_125095961.1">
    <property type="nucleotide sequence ID" value="NZ_RRUE01000002.1"/>
</dbReference>
<protein>
    <recommendedName>
        <fullName evidence="1">Putative membrane protein insertion efficiency factor</fullName>
    </recommendedName>
</protein>
<dbReference type="PANTHER" id="PTHR33383:SF1">
    <property type="entry name" value="MEMBRANE PROTEIN INSERTION EFFICIENCY FACTOR-RELATED"/>
    <property type="match status" value="1"/>
</dbReference>
<keyword evidence="1" id="KW-0472">Membrane</keyword>
<dbReference type="InterPro" id="IPR002696">
    <property type="entry name" value="Membr_insert_effic_factor_YidD"/>
</dbReference>
<proteinExistence type="inferred from homology"/>
<feature type="compositionally biased region" description="Polar residues" evidence="2">
    <location>
        <begin position="121"/>
        <end position="136"/>
    </location>
</feature>
<comment type="caution">
    <text evidence="3">The sequence shown here is derived from an EMBL/GenBank/DDBJ whole genome shotgun (WGS) entry which is preliminary data.</text>
</comment>
<keyword evidence="1" id="KW-1003">Cell membrane</keyword>
<keyword evidence="4" id="KW-1185">Reference proteome</keyword>
<evidence type="ECO:0000256" key="1">
    <source>
        <dbReference type="HAMAP-Rule" id="MF_00386"/>
    </source>
</evidence>
<dbReference type="GO" id="GO:0005886">
    <property type="term" value="C:plasma membrane"/>
    <property type="evidence" value="ECO:0007669"/>
    <property type="project" value="UniProtKB-SubCell"/>
</dbReference>
<dbReference type="SMART" id="SM01234">
    <property type="entry name" value="Haemolytic"/>
    <property type="match status" value="1"/>
</dbReference>
<dbReference type="AlphaFoldDB" id="A0A3R8MRZ6"/>
<dbReference type="EMBL" id="RRUE01000002">
    <property type="protein sequence ID" value="RRN43757.1"/>
    <property type="molecule type" value="Genomic_DNA"/>
</dbReference>
<dbReference type="NCBIfam" id="TIGR00278">
    <property type="entry name" value="membrane protein insertion efficiency factor YidD"/>
    <property type="match status" value="1"/>
</dbReference>
<sequence>MTPTHSPLIRALTLAIRGYQRSWSVVFPPSCRYWPSCSEYAIEALQLHGPARGGWLALKRICRCHPWGGHGIDPVPGSVSAMRLASSGAASSSGETAGAPPVDPATRRAAGLSQGFPGLSNDLTIHPPSTSNSLNDDQYAGHSAVSHAETGKT</sequence>
<dbReference type="HAMAP" id="MF_00386">
    <property type="entry name" value="UPF0161_YidD"/>
    <property type="match status" value="1"/>
</dbReference>
<dbReference type="Proteomes" id="UP000270261">
    <property type="component" value="Unassembled WGS sequence"/>
</dbReference>
<name>A0A3R8MRZ6_9BURK</name>
<evidence type="ECO:0000313" key="4">
    <source>
        <dbReference type="Proteomes" id="UP000270261"/>
    </source>
</evidence>
<comment type="function">
    <text evidence="1">Could be involved in insertion of integral membrane proteins into the membrane.</text>
</comment>
<feature type="region of interest" description="Disordered" evidence="2">
    <location>
        <begin position="84"/>
        <end position="153"/>
    </location>
</feature>
<gene>
    <name evidence="3" type="primary">yidD</name>
    <name evidence="3" type="ORF">EHV23_10085</name>
</gene>
<dbReference type="PANTHER" id="PTHR33383">
    <property type="entry name" value="MEMBRANE PROTEIN INSERTION EFFICIENCY FACTOR-RELATED"/>
    <property type="match status" value="1"/>
</dbReference>
<dbReference type="Pfam" id="PF01809">
    <property type="entry name" value="YidD"/>
    <property type="match status" value="1"/>
</dbReference>
<comment type="similarity">
    <text evidence="1">Belongs to the UPF0161 family.</text>
</comment>
<comment type="subcellular location">
    <subcellularLocation>
        <location evidence="1">Cell membrane</location>
        <topology evidence="1">Peripheral membrane protein</topology>
        <orientation evidence="1">Cytoplasmic side</orientation>
    </subcellularLocation>
</comment>
<accession>A0A3R8MRZ6</accession>
<dbReference type="OrthoDB" id="9801753at2"/>
<organism evidence="3 4">
    <name type="scientific">Lautropia dentalis</name>
    <dbReference type="NCBI Taxonomy" id="2490857"/>
    <lineage>
        <taxon>Bacteria</taxon>
        <taxon>Pseudomonadati</taxon>
        <taxon>Pseudomonadota</taxon>
        <taxon>Betaproteobacteria</taxon>
        <taxon>Burkholderiales</taxon>
        <taxon>Burkholderiaceae</taxon>
        <taxon>Lautropia</taxon>
    </lineage>
</organism>
<reference evidence="3 4" key="1">
    <citation type="submission" date="2018-11" db="EMBL/GenBank/DDBJ databases">
        <title>Genome sequencing of Lautropia sp. KCOM 2505 (= ChDC F240).</title>
        <authorList>
            <person name="Kook J.-K."/>
            <person name="Park S.-N."/>
            <person name="Lim Y.K."/>
        </authorList>
    </citation>
    <scope>NUCLEOTIDE SEQUENCE [LARGE SCALE GENOMIC DNA]</scope>
    <source>
        <strain evidence="3 4">KCOM 2505</strain>
    </source>
</reference>
<feature type="compositionally biased region" description="Low complexity" evidence="2">
    <location>
        <begin position="84"/>
        <end position="99"/>
    </location>
</feature>
<evidence type="ECO:0000313" key="3">
    <source>
        <dbReference type="EMBL" id="RRN43757.1"/>
    </source>
</evidence>
<evidence type="ECO:0000256" key="2">
    <source>
        <dbReference type="SAM" id="MobiDB-lite"/>
    </source>
</evidence>